<sequence length="302" mass="32889">MDQDYPVYPYLGVVQKVVQQPIAFPPQHQEQAPGLEWAMNPRPIFDYTGIKGNGKLKGKVALITGGDSGIGRAVAVAYAKEGANLTIVYLNEDRDAHETKEYVEQFGISCLLLRGDLRKPSTSKLAVSRTIETYGSLDIVVNNAAVQPYTKDIMDVTDEQLEDTFRTNVFPLFYMTKAALPHLKQGSVIINTASRVAYEGEKNVLDYSASKGAVVSFTRSLALSLAEKGIRVNAVAPGPAWTPLTVSTYPADHIATIGTDIPMGRVAQPFEVAPAFVYLATNESFYVTGQVLHVNGGIIRYS</sequence>
<name>A0A0A3J4W1_9BACL</name>
<dbReference type="eggNOG" id="COG1028">
    <property type="taxonomic scope" value="Bacteria"/>
</dbReference>
<proteinExistence type="inferred from homology"/>
<evidence type="ECO:0000313" key="3">
    <source>
        <dbReference type="EMBL" id="KGR90198.1"/>
    </source>
</evidence>
<dbReference type="Gene3D" id="3.40.50.720">
    <property type="entry name" value="NAD(P)-binding Rossmann-like Domain"/>
    <property type="match status" value="1"/>
</dbReference>
<dbReference type="RefSeq" id="WP_036177600.1">
    <property type="nucleotide sequence ID" value="NZ_AVCZ01000024.1"/>
</dbReference>
<dbReference type="InterPro" id="IPR002347">
    <property type="entry name" value="SDR_fam"/>
</dbReference>
<dbReference type="PRINTS" id="PR00080">
    <property type="entry name" value="SDRFAMILY"/>
</dbReference>
<dbReference type="PANTHER" id="PTHR48107:SF16">
    <property type="entry name" value="NADPH-DEPENDENT ALDEHYDE REDUCTASE 1, CHLOROPLASTIC"/>
    <property type="match status" value="1"/>
</dbReference>
<accession>A0A0A3J4W1</accession>
<organism evidence="3 4">
    <name type="scientific">Ureibacillus massiliensis 4400831 = CIP 108448 = CCUG 49529</name>
    <dbReference type="NCBI Taxonomy" id="1211035"/>
    <lineage>
        <taxon>Bacteria</taxon>
        <taxon>Bacillati</taxon>
        <taxon>Bacillota</taxon>
        <taxon>Bacilli</taxon>
        <taxon>Bacillales</taxon>
        <taxon>Caryophanaceae</taxon>
        <taxon>Ureibacillus</taxon>
    </lineage>
</organism>
<dbReference type="GO" id="GO:0016614">
    <property type="term" value="F:oxidoreductase activity, acting on CH-OH group of donors"/>
    <property type="evidence" value="ECO:0007669"/>
    <property type="project" value="UniProtKB-ARBA"/>
</dbReference>
<dbReference type="AlphaFoldDB" id="A0A0A3J4W1"/>
<dbReference type="PROSITE" id="PS00061">
    <property type="entry name" value="ADH_SHORT"/>
    <property type="match status" value="1"/>
</dbReference>
<dbReference type="Pfam" id="PF13561">
    <property type="entry name" value="adh_short_C2"/>
    <property type="match status" value="1"/>
</dbReference>
<comment type="similarity">
    <text evidence="1">Belongs to the short-chain dehydrogenases/reductases (SDR) family.</text>
</comment>
<keyword evidence="2" id="KW-0560">Oxidoreductase</keyword>
<dbReference type="OrthoDB" id="9803333at2"/>
<dbReference type="EMBL" id="JPVQ01000024">
    <property type="protein sequence ID" value="KGR90198.1"/>
    <property type="molecule type" value="Genomic_DNA"/>
</dbReference>
<keyword evidence="4" id="KW-1185">Reference proteome</keyword>
<dbReference type="GO" id="GO:0008206">
    <property type="term" value="P:bile acid metabolic process"/>
    <property type="evidence" value="ECO:0007669"/>
    <property type="project" value="UniProtKB-ARBA"/>
</dbReference>
<dbReference type="PANTHER" id="PTHR48107">
    <property type="entry name" value="NADPH-DEPENDENT ALDEHYDE REDUCTASE-LIKE PROTEIN, CHLOROPLASTIC-RELATED"/>
    <property type="match status" value="1"/>
</dbReference>
<dbReference type="SUPFAM" id="SSF51735">
    <property type="entry name" value="NAD(P)-binding Rossmann-fold domains"/>
    <property type="match status" value="1"/>
</dbReference>
<comment type="caution">
    <text evidence="3">The sequence shown here is derived from an EMBL/GenBank/DDBJ whole genome shotgun (WGS) entry which is preliminary data.</text>
</comment>
<evidence type="ECO:0000256" key="1">
    <source>
        <dbReference type="ARBA" id="ARBA00006484"/>
    </source>
</evidence>
<dbReference type="InterPro" id="IPR020904">
    <property type="entry name" value="Sc_DH/Rdtase_CS"/>
</dbReference>
<gene>
    <name evidence="3" type="ORF">CD30_13205</name>
</gene>
<protein>
    <submittedName>
        <fullName evidence="3">Dehydrogenase</fullName>
    </submittedName>
</protein>
<dbReference type="PRINTS" id="PR00081">
    <property type="entry name" value="GDHRDH"/>
</dbReference>
<reference evidence="3 4" key="1">
    <citation type="submission" date="2014-02" db="EMBL/GenBank/DDBJ databases">
        <title>Draft genome sequence of Lysinibacillus massiliensis CCUG 49529.</title>
        <authorList>
            <person name="Zhang F."/>
            <person name="Wang G."/>
            <person name="Zhang L."/>
        </authorList>
    </citation>
    <scope>NUCLEOTIDE SEQUENCE [LARGE SCALE GENOMIC DNA]</scope>
    <source>
        <strain evidence="3 4">CCUG 49529</strain>
    </source>
</reference>
<dbReference type="FunFam" id="3.40.50.720:FF:000084">
    <property type="entry name" value="Short-chain dehydrogenase reductase"/>
    <property type="match status" value="1"/>
</dbReference>
<dbReference type="Proteomes" id="UP000030595">
    <property type="component" value="Unassembled WGS sequence"/>
</dbReference>
<dbReference type="InterPro" id="IPR036291">
    <property type="entry name" value="NAD(P)-bd_dom_sf"/>
</dbReference>
<evidence type="ECO:0000256" key="2">
    <source>
        <dbReference type="ARBA" id="ARBA00023002"/>
    </source>
</evidence>
<evidence type="ECO:0000313" key="4">
    <source>
        <dbReference type="Proteomes" id="UP000030595"/>
    </source>
</evidence>